<protein>
    <submittedName>
        <fullName evidence="4">Histidine kinase</fullName>
    </submittedName>
</protein>
<evidence type="ECO:0000256" key="2">
    <source>
        <dbReference type="PROSITE-ProRule" id="PRU00169"/>
    </source>
</evidence>
<keyword evidence="5" id="KW-1185">Reference proteome</keyword>
<reference evidence="4 5" key="1">
    <citation type="submission" date="2019-07" db="EMBL/GenBank/DDBJ databases">
        <authorList>
            <person name="Cremers G."/>
        </authorList>
    </citation>
    <scope>NUCLEOTIDE SEQUENCE [LARGE SCALE GENOMIC DNA]</scope>
</reference>
<dbReference type="InterPro" id="IPR011006">
    <property type="entry name" value="CheY-like_superfamily"/>
</dbReference>
<accession>A0A564ZL50</accession>
<gene>
    <name evidence="4" type="ORF">MELA_02454</name>
</gene>
<dbReference type="SUPFAM" id="SSF52172">
    <property type="entry name" value="CheY-like"/>
    <property type="match status" value="1"/>
</dbReference>
<dbReference type="Proteomes" id="UP000334340">
    <property type="component" value="Unassembled WGS sequence"/>
</dbReference>
<organism evidence="4 5">
    <name type="scientific">Candidatus Methylomirabilis lanthanidiphila</name>
    <dbReference type="NCBI Taxonomy" id="2211376"/>
    <lineage>
        <taxon>Bacteria</taxon>
        <taxon>Candidatus Methylomirabilota</taxon>
        <taxon>Candidatus Methylomirabilia</taxon>
        <taxon>Candidatus Methylomirabilales</taxon>
        <taxon>Candidatus Methylomirabilaceae</taxon>
        <taxon>Candidatus Methylomirabilis</taxon>
    </lineage>
</organism>
<dbReference type="SMART" id="SM00448">
    <property type="entry name" value="REC"/>
    <property type="match status" value="1"/>
</dbReference>
<sequence>MSAITQAVILIVEDDPLGRELAKEILHDAGYAVLSLEDGVGLLERVKIERPDIILMDLQLPGTDGVTLARQLKADDETRSIPVVMTTAYAQPESYVQAIEAGCAAYLTKPINSKLLLKAVATLLKR</sequence>
<dbReference type="GO" id="GO:0000160">
    <property type="term" value="P:phosphorelay signal transduction system"/>
    <property type="evidence" value="ECO:0007669"/>
    <property type="project" value="InterPro"/>
</dbReference>
<dbReference type="InterPro" id="IPR001789">
    <property type="entry name" value="Sig_transdc_resp-reg_receiver"/>
</dbReference>
<keyword evidence="4" id="KW-0808">Transferase</keyword>
<dbReference type="PANTHER" id="PTHR44591">
    <property type="entry name" value="STRESS RESPONSE REGULATOR PROTEIN 1"/>
    <property type="match status" value="1"/>
</dbReference>
<dbReference type="InterPro" id="IPR050595">
    <property type="entry name" value="Bact_response_regulator"/>
</dbReference>
<proteinExistence type="predicted"/>
<dbReference type="PROSITE" id="PS50110">
    <property type="entry name" value="RESPONSE_REGULATORY"/>
    <property type="match status" value="1"/>
</dbReference>
<evidence type="ECO:0000256" key="1">
    <source>
        <dbReference type="ARBA" id="ARBA00022553"/>
    </source>
</evidence>
<dbReference type="Pfam" id="PF00072">
    <property type="entry name" value="Response_reg"/>
    <property type="match status" value="1"/>
</dbReference>
<feature type="modified residue" description="4-aspartylphosphate" evidence="2">
    <location>
        <position position="57"/>
    </location>
</feature>
<evidence type="ECO:0000313" key="4">
    <source>
        <dbReference type="EMBL" id="VUZ86060.1"/>
    </source>
</evidence>
<evidence type="ECO:0000259" key="3">
    <source>
        <dbReference type="PROSITE" id="PS50110"/>
    </source>
</evidence>
<dbReference type="PANTHER" id="PTHR44591:SF23">
    <property type="entry name" value="CHEY SUBFAMILY"/>
    <property type="match status" value="1"/>
</dbReference>
<dbReference type="AlphaFoldDB" id="A0A564ZL50"/>
<dbReference type="EMBL" id="CABIKM010000043">
    <property type="protein sequence ID" value="VUZ86060.1"/>
    <property type="molecule type" value="Genomic_DNA"/>
</dbReference>
<keyword evidence="4" id="KW-0418">Kinase</keyword>
<keyword evidence="1 2" id="KW-0597">Phosphoprotein</keyword>
<evidence type="ECO:0000313" key="5">
    <source>
        <dbReference type="Proteomes" id="UP000334340"/>
    </source>
</evidence>
<dbReference type="Gene3D" id="3.40.50.2300">
    <property type="match status" value="1"/>
</dbReference>
<feature type="domain" description="Response regulatory" evidence="3">
    <location>
        <begin position="8"/>
        <end position="124"/>
    </location>
</feature>
<name>A0A564ZL50_9BACT</name>
<dbReference type="GO" id="GO:0016301">
    <property type="term" value="F:kinase activity"/>
    <property type="evidence" value="ECO:0007669"/>
    <property type="project" value="UniProtKB-KW"/>
</dbReference>